<proteinExistence type="inferred from homology"/>
<evidence type="ECO:0000256" key="1">
    <source>
        <dbReference type="ARBA" id="ARBA00010390"/>
    </source>
</evidence>
<dbReference type="PANTHER" id="PTHR10026">
    <property type="entry name" value="CYCLIN"/>
    <property type="match status" value="1"/>
</dbReference>
<dbReference type="CDD" id="cd20535">
    <property type="entry name" value="CYCLIN_CCNM_CCNQ_rpt2"/>
    <property type="match status" value="1"/>
</dbReference>
<comment type="caution">
    <text evidence="7">The sequence shown here is derived from an EMBL/GenBank/DDBJ whole genome shotgun (WGS) entry which is preliminary data.</text>
</comment>
<dbReference type="InterPro" id="IPR048055">
    <property type="entry name" value="Cyclin-Q_first_cyclin_box"/>
</dbReference>
<keyword evidence="3 5" id="KW-0195">Cyclin</keyword>
<dbReference type="InterPro" id="IPR036915">
    <property type="entry name" value="Cyclin-like_sf"/>
</dbReference>
<comment type="similarity">
    <text evidence="1">Belongs to the cyclin family. Cyclin-like FAM58 subfamily.</text>
</comment>
<dbReference type="InterPro" id="IPR013763">
    <property type="entry name" value="Cyclin-like_dom"/>
</dbReference>
<dbReference type="GO" id="GO:0016538">
    <property type="term" value="F:cyclin-dependent protein serine/threonine kinase regulator activity"/>
    <property type="evidence" value="ECO:0007669"/>
    <property type="project" value="InterPro"/>
</dbReference>
<reference evidence="7" key="1">
    <citation type="journal article" date="2024" name="Gigascience">
        <title>Chromosome-level genome of the poultry shaft louse Menopon gallinae provides insight into the host-switching and adaptive evolution of parasitic lice.</title>
        <authorList>
            <person name="Xu Y."/>
            <person name="Ma L."/>
            <person name="Liu S."/>
            <person name="Liang Y."/>
            <person name="Liu Q."/>
            <person name="He Z."/>
            <person name="Tian L."/>
            <person name="Duan Y."/>
            <person name="Cai W."/>
            <person name="Li H."/>
            <person name="Song F."/>
        </authorList>
    </citation>
    <scope>NUCLEOTIDE SEQUENCE</scope>
    <source>
        <strain evidence="7">Cailab_2023a</strain>
    </source>
</reference>
<evidence type="ECO:0000313" key="7">
    <source>
        <dbReference type="EMBL" id="KAL0278446.1"/>
    </source>
</evidence>
<accession>A0AAW2I942</accession>
<dbReference type="FunFam" id="1.10.472.10:FF:000042">
    <property type="entry name" value="FAM58A isoform 1"/>
    <property type="match status" value="1"/>
</dbReference>
<dbReference type="Pfam" id="PF00134">
    <property type="entry name" value="Cyclin_N"/>
    <property type="match status" value="1"/>
</dbReference>
<protein>
    <recommendedName>
        <fullName evidence="2">Cyclin-Q</fullName>
    </recommendedName>
    <alternativeName>
        <fullName evidence="4">Cyclin-related protein FAM58A</fullName>
    </alternativeName>
</protein>
<dbReference type="GO" id="GO:0006357">
    <property type="term" value="P:regulation of transcription by RNA polymerase II"/>
    <property type="evidence" value="ECO:0007669"/>
    <property type="project" value="InterPro"/>
</dbReference>
<dbReference type="AlphaFoldDB" id="A0AAW2I942"/>
<dbReference type="Gene3D" id="1.10.472.10">
    <property type="entry name" value="Cyclin-like"/>
    <property type="match status" value="2"/>
</dbReference>
<dbReference type="SMART" id="SM00385">
    <property type="entry name" value="CYCLIN"/>
    <property type="match status" value="1"/>
</dbReference>
<organism evidence="7">
    <name type="scientific">Menopon gallinae</name>
    <name type="common">poultry shaft louse</name>
    <dbReference type="NCBI Taxonomy" id="328185"/>
    <lineage>
        <taxon>Eukaryota</taxon>
        <taxon>Metazoa</taxon>
        <taxon>Ecdysozoa</taxon>
        <taxon>Arthropoda</taxon>
        <taxon>Hexapoda</taxon>
        <taxon>Insecta</taxon>
        <taxon>Pterygota</taxon>
        <taxon>Neoptera</taxon>
        <taxon>Paraneoptera</taxon>
        <taxon>Psocodea</taxon>
        <taxon>Troctomorpha</taxon>
        <taxon>Phthiraptera</taxon>
        <taxon>Amblycera</taxon>
        <taxon>Menoponidae</taxon>
        <taxon>Menopon</taxon>
    </lineage>
</organism>
<dbReference type="InterPro" id="IPR048053">
    <property type="entry name" value="Cyclin-Q_second_cyclin_box"/>
</dbReference>
<evidence type="ECO:0000256" key="2">
    <source>
        <dbReference type="ARBA" id="ARBA00019501"/>
    </source>
</evidence>
<evidence type="ECO:0000256" key="4">
    <source>
        <dbReference type="ARBA" id="ARBA00032419"/>
    </source>
</evidence>
<gene>
    <name evidence="7" type="ORF">PYX00_000266</name>
</gene>
<dbReference type="CDD" id="cd20534">
    <property type="entry name" value="CYCLIN_CCNM_CCNQ_rpt1"/>
    <property type="match status" value="1"/>
</dbReference>
<name>A0AAW2I942_9NEOP</name>
<dbReference type="EMBL" id="JARGDH010000001">
    <property type="protein sequence ID" value="KAL0278446.1"/>
    <property type="molecule type" value="Genomic_DNA"/>
</dbReference>
<feature type="domain" description="Cyclin-like" evidence="6">
    <location>
        <begin position="34"/>
        <end position="132"/>
    </location>
</feature>
<dbReference type="PIRSF" id="PIRSF028758">
    <property type="entry name" value="Cyclin, C/H/G types"/>
    <property type="match status" value="1"/>
</dbReference>
<evidence type="ECO:0000256" key="5">
    <source>
        <dbReference type="RuleBase" id="RU000383"/>
    </source>
</evidence>
<dbReference type="SUPFAM" id="SSF47954">
    <property type="entry name" value="Cyclin-like"/>
    <property type="match status" value="2"/>
</dbReference>
<dbReference type="FunFam" id="1.10.472.10:FF:000122">
    <property type="entry name" value="Cyclin-related protein FAM58A"/>
    <property type="match status" value="1"/>
</dbReference>
<dbReference type="InterPro" id="IPR006671">
    <property type="entry name" value="Cyclin_N"/>
</dbReference>
<dbReference type="InterPro" id="IPR043198">
    <property type="entry name" value="Cyclin/Ssn8"/>
</dbReference>
<sequence>MKDVIDVLQLQREKSRKVPPINYQEKNDHYMGVRFIFECGIKLEAQPLTISTAVLLYHRFFKEADNNGYDRYLIGATTLYLAGKIKDDTLKIRDVINVSHNTLHRGSPPLELGEEYWNMRDAIVQAELLIMRMLKFEVNVIHPHKYMYHYLKTLHGLFTNEEWKKLPLAKSSTAFLQDFHHDPSILEYKPQHVAIAAINLALQVYGVQVPLSDESDNNAWYNVFVSDLSKEKLWEITEKIMDVYEKDEVEK</sequence>
<evidence type="ECO:0000259" key="6">
    <source>
        <dbReference type="SMART" id="SM00385"/>
    </source>
</evidence>
<evidence type="ECO:0000256" key="3">
    <source>
        <dbReference type="ARBA" id="ARBA00023127"/>
    </source>
</evidence>